<dbReference type="CDD" id="cd00383">
    <property type="entry name" value="trans_reg_C"/>
    <property type="match status" value="1"/>
</dbReference>
<dbReference type="Pfam" id="PF00486">
    <property type="entry name" value="Trans_reg_C"/>
    <property type="match status" value="1"/>
</dbReference>
<dbReference type="SMART" id="SM00448">
    <property type="entry name" value="REC"/>
    <property type="match status" value="1"/>
</dbReference>
<feature type="compositionally biased region" description="Polar residues" evidence="9">
    <location>
        <begin position="124"/>
        <end position="135"/>
    </location>
</feature>
<feature type="domain" description="Response regulatory" evidence="10">
    <location>
        <begin position="2"/>
        <end position="115"/>
    </location>
</feature>
<evidence type="ECO:0000259" key="11">
    <source>
        <dbReference type="PROSITE" id="PS51755"/>
    </source>
</evidence>
<dbReference type="InterPro" id="IPR039420">
    <property type="entry name" value="WalR-like"/>
</dbReference>
<accession>A0A229UQ23</accession>
<dbReference type="GO" id="GO:0000156">
    <property type="term" value="F:phosphorelay response regulator activity"/>
    <property type="evidence" value="ECO:0007669"/>
    <property type="project" value="TreeGrafter"/>
</dbReference>
<keyword evidence="3" id="KW-0902">Two-component regulatory system</keyword>
<evidence type="ECO:0000256" key="1">
    <source>
        <dbReference type="ARBA" id="ARBA00004496"/>
    </source>
</evidence>
<evidence type="ECO:0000256" key="5">
    <source>
        <dbReference type="ARBA" id="ARBA00023125"/>
    </source>
</evidence>
<dbReference type="Gene3D" id="6.10.250.690">
    <property type="match status" value="1"/>
</dbReference>
<dbReference type="PROSITE" id="PS51755">
    <property type="entry name" value="OMPR_PHOB"/>
    <property type="match status" value="1"/>
</dbReference>
<keyword evidence="5 8" id="KW-0238">DNA-binding</keyword>
<dbReference type="InterPro" id="IPR011006">
    <property type="entry name" value="CheY-like_superfamily"/>
</dbReference>
<dbReference type="FunFam" id="1.10.10.10:FF:000018">
    <property type="entry name" value="DNA-binding response regulator ResD"/>
    <property type="match status" value="1"/>
</dbReference>
<dbReference type="CDD" id="cd17574">
    <property type="entry name" value="REC_OmpR"/>
    <property type="match status" value="1"/>
</dbReference>
<dbReference type="PROSITE" id="PS50110">
    <property type="entry name" value="RESPONSE_REGULATORY"/>
    <property type="match status" value="1"/>
</dbReference>
<keyword evidence="6" id="KW-0804">Transcription</keyword>
<dbReference type="Gene3D" id="3.40.50.2300">
    <property type="match status" value="1"/>
</dbReference>
<keyword evidence="4" id="KW-0805">Transcription regulation</keyword>
<dbReference type="RefSeq" id="WP_094015669.1">
    <property type="nucleotide sequence ID" value="NZ_NMQW01000021.1"/>
</dbReference>
<dbReference type="Gene3D" id="1.10.10.10">
    <property type="entry name" value="Winged helix-like DNA-binding domain superfamily/Winged helix DNA-binding domain"/>
    <property type="match status" value="1"/>
</dbReference>
<evidence type="ECO:0000256" key="2">
    <source>
        <dbReference type="ARBA" id="ARBA00022553"/>
    </source>
</evidence>
<gene>
    <name evidence="12" type="ORF">CF651_14930</name>
</gene>
<dbReference type="InterPro" id="IPR016032">
    <property type="entry name" value="Sig_transdc_resp-reg_C-effctor"/>
</dbReference>
<keyword evidence="13" id="KW-1185">Reference proteome</keyword>
<dbReference type="InterPro" id="IPR001867">
    <property type="entry name" value="OmpR/PhoB-type_DNA-bd"/>
</dbReference>
<dbReference type="GO" id="GO:0006355">
    <property type="term" value="P:regulation of DNA-templated transcription"/>
    <property type="evidence" value="ECO:0007669"/>
    <property type="project" value="InterPro"/>
</dbReference>
<dbReference type="OrthoDB" id="9790442at2"/>
<reference evidence="12 13" key="1">
    <citation type="submission" date="2017-07" db="EMBL/GenBank/DDBJ databases">
        <title>Genome sequencing and assembly of Paenibacillus rigui.</title>
        <authorList>
            <person name="Mayilraj S."/>
        </authorList>
    </citation>
    <scope>NUCLEOTIDE SEQUENCE [LARGE SCALE GENOMIC DNA]</scope>
    <source>
        <strain evidence="12 13">JCM 16352</strain>
    </source>
</reference>
<dbReference type="AlphaFoldDB" id="A0A229UQ23"/>
<evidence type="ECO:0000256" key="9">
    <source>
        <dbReference type="SAM" id="MobiDB-lite"/>
    </source>
</evidence>
<evidence type="ECO:0000313" key="13">
    <source>
        <dbReference type="Proteomes" id="UP000215509"/>
    </source>
</evidence>
<dbReference type="GO" id="GO:0000976">
    <property type="term" value="F:transcription cis-regulatory region binding"/>
    <property type="evidence" value="ECO:0007669"/>
    <property type="project" value="TreeGrafter"/>
</dbReference>
<proteinExistence type="predicted"/>
<dbReference type="GO" id="GO:0032993">
    <property type="term" value="C:protein-DNA complex"/>
    <property type="evidence" value="ECO:0007669"/>
    <property type="project" value="TreeGrafter"/>
</dbReference>
<protein>
    <submittedName>
        <fullName evidence="12">DNA-binding response regulator</fullName>
    </submittedName>
</protein>
<evidence type="ECO:0000259" key="10">
    <source>
        <dbReference type="PROSITE" id="PS50110"/>
    </source>
</evidence>
<dbReference type="GO" id="GO:0005829">
    <property type="term" value="C:cytosol"/>
    <property type="evidence" value="ECO:0007669"/>
    <property type="project" value="TreeGrafter"/>
</dbReference>
<dbReference type="SUPFAM" id="SSF46894">
    <property type="entry name" value="C-terminal effector domain of the bipartite response regulators"/>
    <property type="match status" value="1"/>
</dbReference>
<dbReference type="Pfam" id="PF00072">
    <property type="entry name" value="Response_reg"/>
    <property type="match status" value="1"/>
</dbReference>
<dbReference type="InterPro" id="IPR001789">
    <property type="entry name" value="Sig_transdc_resp-reg_receiver"/>
</dbReference>
<evidence type="ECO:0000313" key="12">
    <source>
        <dbReference type="EMBL" id="OXM85473.1"/>
    </source>
</evidence>
<dbReference type="PANTHER" id="PTHR48111">
    <property type="entry name" value="REGULATOR OF RPOS"/>
    <property type="match status" value="1"/>
</dbReference>
<dbReference type="InterPro" id="IPR036388">
    <property type="entry name" value="WH-like_DNA-bd_sf"/>
</dbReference>
<comment type="caution">
    <text evidence="12">The sequence shown here is derived from an EMBL/GenBank/DDBJ whole genome shotgun (WGS) entry which is preliminary data.</text>
</comment>
<evidence type="ECO:0000256" key="8">
    <source>
        <dbReference type="PROSITE-ProRule" id="PRU01091"/>
    </source>
</evidence>
<name>A0A229UQ23_9BACL</name>
<comment type="subcellular location">
    <subcellularLocation>
        <location evidence="1">Cytoplasm</location>
    </subcellularLocation>
</comment>
<keyword evidence="2 7" id="KW-0597">Phosphoprotein</keyword>
<sequence length="242" mass="27879">MKLLVAEDDLSVCEMLQLFFQKEQYNTTFVHDGLTAQRRLEQEDWDFVILDWMLPGKDGVSLCRDLRKQRETPIILLTARDQEQDRIQGLELGADDYVTKPFSPMELIARMKAVLRRYKASGTAGSELQGTSSSEGGEEPDNGFQTLKHKHITIQLEARTAIIQGHVITNLTPKEFELLCLFVRYPKKVFTREQLLESIWGYDYLGEERTVDVHIKRLRNKISVPDCSLIVTVWGVGYKLEE</sequence>
<evidence type="ECO:0000256" key="3">
    <source>
        <dbReference type="ARBA" id="ARBA00023012"/>
    </source>
</evidence>
<evidence type="ECO:0000256" key="7">
    <source>
        <dbReference type="PROSITE-ProRule" id="PRU00169"/>
    </source>
</evidence>
<evidence type="ECO:0000256" key="4">
    <source>
        <dbReference type="ARBA" id="ARBA00023015"/>
    </source>
</evidence>
<dbReference type="PANTHER" id="PTHR48111:SF21">
    <property type="entry name" value="DNA-BINDING DUAL MASTER TRANSCRIPTIONAL REGULATOR RPAA"/>
    <property type="match status" value="1"/>
</dbReference>
<feature type="region of interest" description="Disordered" evidence="9">
    <location>
        <begin position="124"/>
        <end position="144"/>
    </location>
</feature>
<dbReference type="FunFam" id="3.40.50.2300:FF:000001">
    <property type="entry name" value="DNA-binding response regulator PhoB"/>
    <property type="match status" value="1"/>
</dbReference>
<dbReference type="SUPFAM" id="SSF52172">
    <property type="entry name" value="CheY-like"/>
    <property type="match status" value="1"/>
</dbReference>
<evidence type="ECO:0000256" key="6">
    <source>
        <dbReference type="ARBA" id="ARBA00023163"/>
    </source>
</evidence>
<dbReference type="SMART" id="SM00862">
    <property type="entry name" value="Trans_reg_C"/>
    <property type="match status" value="1"/>
</dbReference>
<feature type="domain" description="OmpR/PhoB-type" evidence="11">
    <location>
        <begin position="144"/>
        <end position="242"/>
    </location>
</feature>
<feature type="modified residue" description="4-aspartylphosphate" evidence="7">
    <location>
        <position position="51"/>
    </location>
</feature>
<organism evidence="12 13">
    <name type="scientific">Paenibacillus rigui</name>
    <dbReference type="NCBI Taxonomy" id="554312"/>
    <lineage>
        <taxon>Bacteria</taxon>
        <taxon>Bacillati</taxon>
        <taxon>Bacillota</taxon>
        <taxon>Bacilli</taxon>
        <taxon>Bacillales</taxon>
        <taxon>Paenibacillaceae</taxon>
        <taxon>Paenibacillus</taxon>
    </lineage>
</organism>
<dbReference type="EMBL" id="NMQW01000021">
    <property type="protein sequence ID" value="OXM85473.1"/>
    <property type="molecule type" value="Genomic_DNA"/>
</dbReference>
<dbReference type="Proteomes" id="UP000215509">
    <property type="component" value="Unassembled WGS sequence"/>
</dbReference>
<feature type="DNA-binding region" description="OmpR/PhoB-type" evidence="8">
    <location>
        <begin position="144"/>
        <end position="242"/>
    </location>
</feature>